<sequence length="269" mass="29042">MHIYISADMEGISGVVHGAQTEPGAREYDRACALMLGEVNAAVEGALAAGATRVVVNDSHWNMRNLRLEDLHPAAELISGSPKPFSMVQGLDDSFAAAMFVGYHAMSGTSPASIDHTYTDAIQYVWLNEREVGEIGINATFAGVFGVPVVLVTGDQLACAEARALLGEITTVQVKEAYSRSAARCLPVASARRLVREGAQAALNNLPAPLRWDAPYTLAVEFANTGQAEMAALMPGSERTGHRRVQFTHSDYVEVYRAWRVFYNLAELA</sequence>
<dbReference type="PATRIC" id="fig|186479.3.peg.5823"/>
<feature type="binding site" evidence="2">
    <location>
        <position position="60"/>
    </location>
    <ligand>
        <name>Zn(2+)</name>
        <dbReference type="ChEBI" id="CHEBI:29105"/>
        <label>2</label>
    </ligand>
</feature>
<organism evidence="3 4">
    <name type="scientific">Kouleothrix aurantiaca</name>
    <dbReference type="NCBI Taxonomy" id="186479"/>
    <lineage>
        <taxon>Bacteria</taxon>
        <taxon>Bacillati</taxon>
        <taxon>Chloroflexota</taxon>
        <taxon>Chloroflexia</taxon>
        <taxon>Chloroflexales</taxon>
        <taxon>Roseiflexineae</taxon>
        <taxon>Roseiflexaceae</taxon>
        <taxon>Kouleothrix</taxon>
    </lineage>
</organism>
<dbReference type="CDD" id="cd08663">
    <property type="entry name" value="DAP_dppA_1"/>
    <property type="match status" value="1"/>
</dbReference>
<dbReference type="InterPro" id="IPR007035">
    <property type="entry name" value="Peptidase_M55"/>
</dbReference>
<reference evidence="3 4" key="1">
    <citation type="submission" date="2015-09" db="EMBL/GenBank/DDBJ databases">
        <title>Draft genome sequence of Kouleothrix aurantiaca JCM 19913.</title>
        <authorList>
            <person name="Hemp J."/>
        </authorList>
    </citation>
    <scope>NUCLEOTIDE SEQUENCE [LARGE SCALE GENOMIC DNA]</scope>
    <source>
        <strain evidence="3 4">COM-B</strain>
    </source>
</reference>
<feature type="binding site" evidence="2">
    <location>
        <position position="104"/>
    </location>
    <ligand>
        <name>Zn(2+)</name>
        <dbReference type="ChEBI" id="CHEBI:29105"/>
        <label>2</label>
    </ligand>
</feature>
<protein>
    <recommendedName>
        <fullName evidence="5">Peptidase M55</fullName>
    </recommendedName>
</protein>
<dbReference type="GO" id="GO:0046872">
    <property type="term" value="F:metal ion binding"/>
    <property type="evidence" value="ECO:0007669"/>
    <property type="project" value="UniProtKB-KW"/>
</dbReference>
<evidence type="ECO:0000313" key="3">
    <source>
        <dbReference type="EMBL" id="KPV53340.1"/>
    </source>
</evidence>
<feature type="binding site" evidence="2">
    <location>
        <position position="10"/>
    </location>
    <ligand>
        <name>Zn(2+)</name>
        <dbReference type="ChEBI" id="CHEBI:29105"/>
        <label>1</label>
    </ligand>
</feature>
<comment type="caution">
    <text evidence="3">The sequence shown here is derived from an EMBL/GenBank/DDBJ whole genome shotgun (WGS) entry which is preliminary data.</text>
</comment>
<evidence type="ECO:0008006" key="5">
    <source>
        <dbReference type="Google" id="ProtNLM"/>
    </source>
</evidence>
<evidence type="ECO:0000313" key="4">
    <source>
        <dbReference type="Proteomes" id="UP000050509"/>
    </source>
</evidence>
<evidence type="ECO:0000256" key="2">
    <source>
        <dbReference type="PIRSR" id="PIRSR015853-2"/>
    </source>
</evidence>
<dbReference type="PIRSF" id="PIRSF015853">
    <property type="entry name" value="Pep_DppA"/>
    <property type="match status" value="1"/>
</dbReference>
<keyword evidence="2" id="KW-0862">Zinc</keyword>
<proteinExistence type="predicted"/>
<gene>
    <name evidence="3" type="ORF">SE17_10210</name>
</gene>
<feature type="binding site" evidence="2">
    <location>
        <position position="8"/>
    </location>
    <ligand>
        <name>Zn(2+)</name>
        <dbReference type="ChEBI" id="CHEBI:29105"/>
        <label>1</label>
    </ligand>
</feature>
<dbReference type="Pfam" id="PF04951">
    <property type="entry name" value="Peptidase_M55"/>
    <property type="match status" value="1"/>
</dbReference>
<feature type="active site" description="Nucleophile" evidence="1">
    <location>
        <position position="116"/>
    </location>
</feature>
<dbReference type="Gene3D" id="3.40.50.10780">
    <property type="entry name" value="Dipeptide transport protein"/>
    <property type="match status" value="1"/>
</dbReference>
<feature type="binding site" evidence="2">
    <location>
        <position position="134"/>
    </location>
    <ligand>
        <name>Zn(2+)</name>
        <dbReference type="ChEBI" id="CHEBI:29105"/>
        <label>2</label>
    </ligand>
</feature>
<keyword evidence="2" id="KW-0479">Metal-binding</keyword>
<name>A0A0P9D2U1_9CHLR</name>
<dbReference type="Gene3D" id="3.30.1360.130">
    <property type="entry name" value="Dipeptide transport protein"/>
    <property type="match status" value="1"/>
</dbReference>
<dbReference type="InterPro" id="IPR036177">
    <property type="entry name" value="Peptidase_M55_sf"/>
</dbReference>
<dbReference type="SUPFAM" id="SSF63992">
    <property type="entry name" value="Dipeptide transport protein"/>
    <property type="match status" value="1"/>
</dbReference>
<feature type="binding site" evidence="2">
    <location>
        <position position="8"/>
    </location>
    <ligand>
        <name>Zn(2+)</name>
        <dbReference type="ChEBI" id="CHEBI:29105"/>
        <label>2</label>
    </ligand>
</feature>
<evidence type="ECO:0000256" key="1">
    <source>
        <dbReference type="PIRSR" id="PIRSR015853-1"/>
    </source>
</evidence>
<keyword evidence="4" id="KW-1185">Reference proteome</keyword>
<accession>A0A0P9D2U1</accession>
<dbReference type="EMBL" id="LJCR01000282">
    <property type="protein sequence ID" value="KPV53340.1"/>
    <property type="molecule type" value="Genomic_DNA"/>
</dbReference>
<dbReference type="Proteomes" id="UP000050509">
    <property type="component" value="Unassembled WGS sequence"/>
</dbReference>
<dbReference type="AlphaFoldDB" id="A0A0P9D2U1"/>
<dbReference type="InterPro" id="IPR027476">
    <property type="entry name" value="DppA_N"/>
</dbReference>